<evidence type="ECO:0000313" key="2">
    <source>
        <dbReference type="Proteomes" id="UP000243524"/>
    </source>
</evidence>
<dbReference type="RefSeq" id="WP_101331377.1">
    <property type="nucleotide sequence ID" value="NZ_PJNH01000002.1"/>
</dbReference>
<proteinExistence type="predicted"/>
<comment type="caution">
    <text evidence="1">The sequence shown here is derived from an EMBL/GenBank/DDBJ whole genome shotgun (WGS) entry which is preliminary data.</text>
</comment>
<dbReference type="AlphaFoldDB" id="A0A2I0QTY2"/>
<evidence type="ECO:0000313" key="1">
    <source>
        <dbReference type="EMBL" id="PKR77769.1"/>
    </source>
</evidence>
<reference evidence="1 2" key="1">
    <citation type="submission" date="2017-06" db="EMBL/GenBank/DDBJ databases">
        <title>the draft geome sequence of Illustriluteabacillus marina B3227.</title>
        <authorList>
            <person name="He R.-H."/>
            <person name="Du Z.-J."/>
        </authorList>
    </citation>
    <scope>NUCLEOTIDE SEQUENCE [LARGE SCALE GENOMIC DNA]</scope>
    <source>
        <strain evidence="1 2">B3227</strain>
    </source>
</reference>
<dbReference type="Pfam" id="PF14070">
    <property type="entry name" value="YjfB_motility"/>
    <property type="match status" value="1"/>
</dbReference>
<protein>
    <submittedName>
        <fullName evidence="1">Putative motility protein</fullName>
    </submittedName>
</protein>
<dbReference type="EMBL" id="PJNH01000002">
    <property type="protein sequence ID" value="PKR77769.1"/>
    <property type="molecule type" value="Genomic_DNA"/>
</dbReference>
<keyword evidence="2" id="KW-1185">Reference proteome</keyword>
<dbReference type="Proteomes" id="UP000243524">
    <property type="component" value="Unassembled WGS sequence"/>
</dbReference>
<dbReference type="InterPro" id="IPR025906">
    <property type="entry name" value="YjfB_motility"/>
</dbReference>
<organism evidence="1 2">
    <name type="scientific">Halalkalibacillus sediminis</name>
    <dbReference type="NCBI Taxonomy" id="2018042"/>
    <lineage>
        <taxon>Bacteria</taxon>
        <taxon>Bacillati</taxon>
        <taxon>Bacillota</taxon>
        <taxon>Bacilli</taxon>
        <taxon>Bacillales</taxon>
        <taxon>Bacillaceae</taxon>
        <taxon>Halalkalibacillus</taxon>
    </lineage>
</organism>
<accession>A0A2I0QTY2</accession>
<dbReference type="OrthoDB" id="1924973at2"/>
<gene>
    <name evidence="1" type="ORF">CEY16_07510</name>
</gene>
<name>A0A2I0QTY2_9BACI</name>
<sequence>MDVAAASIAMSQAQLKQNVGVSLAGQVKDQMSTQGEGLEKLLDAAQIDPNLGNSVDFKA</sequence>